<evidence type="ECO:0000313" key="9">
    <source>
        <dbReference type="Proteomes" id="UP000008983"/>
    </source>
</evidence>
<evidence type="ECO:0000259" key="7">
    <source>
        <dbReference type="PROSITE" id="PS50011"/>
    </source>
</evidence>
<dbReference type="Proteomes" id="UP000008983">
    <property type="component" value="Unassembled WGS sequence"/>
</dbReference>
<keyword evidence="6" id="KW-0472">Membrane</keyword>
<protein>
    <submittedName>
        <fullName evidence="8">Protein kinase domain protein</fullName>
        <ecNumber evidence="8">2.7.11.1</ecNumber>
    </submittedName>
</protein>
<keyword evidence="4 8" id="KW-0418">Kinase</keyword>
<dbReference type="InterPro" id="IPR011009">
    <property type="entry name" value="Kinase-like_dom_sf"/>
</dbReference>
<keyword evidence="5" id="KW-0067">ATP-binding</keyword>
<sequence>VGVKLCSIENLKREIKLQKKMIHQNICKLFSFFEDKQNVYLVLEYCEKGNLFQILKKSQFFLEKTAFAFFFKHVWLLIIYIKMIQYIEIQNQKIYYQILKIYQKFVILVQAQKEQMKELHFVVLQIIWLLKQRQEFPMIIVQIYGLWEYFYMNQLMVKLLFMIIIFIRNKI</sequence>
<feature type="transmembrane region" description="Helical" evidence="6">
    <location>
        <begin position="149"/>
        <end position="167"/>
    </location>
</feature>
<evidence type="ECO:0000256" key="1">
    <source>
        <dbReference type="ARBA" id="ARBA00022527"/>
    </source>
</evidence>
<feature type="non-terminal residue" evidence="8">
    <location>
        <position position="1"/>
    </location>
</feature>
<dbReference type="STRING" id="857967.G0QP82"/>
<dbReference type="GO" id="GO:0004674">
    <property type="term" value="F:protein serine/threonine kinase activity"/>
    <property type="evidence" value="ECO:0007669"/>
    <property type="project" value="UniProtKB-KW"/>
</dbReference>
<dbReference type="AlphaFoldDB" id="G0QP82"/>
<evidence type="ECO:0000256" key="4">
    <source>
        <dbReference type="ARBA" id="ARBA00022777"/>
    </source>
</evidence>
<feature type="domain" description="Protein kinase" evidence="7">
    <location>
        <begin position="1"/>
        <end position="171"/>
    </location>
</feature>
<dbReference type="PROSITE" id="PS50011">
    <property type="entry name" value="PROTEIN_KINASE_DOM"/>
    <property type="match status" value="1"/>
</dbReference>
<dbReference type="InterPro" id="IPR030616">
    <property type="entry name" value="Aur-like"/>
</dbReference>
<name>G0QP82_ICHMU</name>
<keyword evidence="6" id="KW-1133">Transmembrane helix</keyword>
<dbReference type="EMBL" id="GL983532">
    <property type="protein sequence ID" value="EGR32974.1"/>
    <property type="molecule type" value="Genomic_DNA"/>
</dbReference>
<evidence type="ECO:0000256" key="6">
    <source>
        <dbReference type="SAM" id="Phobius"/>
    </source>
</evidence>
<dbReference type="Pfam" id="PF00069">
    <property type="entry name" value="Pkinase"/>
    <property type="match status" value="1"/>
</dbReference>
<dbReference type="EC" id="2.7.11.1" evidence="8"/>
<dbReference type="RefSeq" id="XP_004036960.1">
    <property type="nucleotide sequence ID" value="XM_004036912.1"/>
</dbReference>
<accession>G0QP82</accession>
<keyword evidence="9" id="KW-1185">Reference proteome</keyword>
<evidence type="ECO:0000256" key="5">
    <source>
        <dbReference type="ARBA" id="ARBA00022840"/>
    </source>
</evidence>
<proteinExistence type="predicted"/>
<gene>
    <name evidence="8" type="ORF">IMG5_065120</name>
</gene>
<evidence type="ECO:0000256" key="2">
    <source>
        <dbReference type="ARBA" id="ARBA00022679"/>
    </source>
</evidence>
<reference evidence="8 9" key="1">
    <citation type="submission" date="2011-07" db="EMBL/GenBank/DDBJ databases">
        <authorList>
            <person name="Coyne R."/>
            <person name="Brami D."/>
            <person name="Johnson J."/>
            <person name="Hostetler J."/>
            <person name="Hannick L."/>
            <person name="Clark T."/>
            <person name="Cassidy-Hanley D."/>
            <person name="Inman J."/>
        </authorList>
    </citation>
    <scope>NUCLEOTIDE SEQUENCE [LARGE SCALE GENOMIC DNA]</scope>
    <source>
        <strain evidence="8 9">G5</strain>
    </source>
</reference>
<dbReference type="Gene3D" id="1.10.510.10">
    <property type="entry name" value="Transferase(Phosphotransferase) domain 1"/>
    <property type="match status" value="1"/>
</dbReference>
<keyword evidence="6" id="KW-0812">Transmembrane</keyword>
<dbReference type="GO" id="GO:0005524">
    <property type="term" value="F:ATP binding"/>
    <property type="evidence" value="ECO:0007669"/>
    <property type="project" value="UniProtKB-KW"/>
</dbReference>
<dbReference type="InParanoid" id="G0QP82"/>
<keyword evidence="2 8" id="KW-0808">Transferase</keyword>
<organism evidence="8 9">
    <name type="scientific">Ichthyophthirius multifiliis</name>
    <name type="common">White spot disease agent</name>
    <name type="synonym">Ich</name>
    <dbReference type="NCBI Taxonomy" id="5932"/>
    <lineage>
        <taxon>Eukaryota</taxon>
        <taxon>Sar</taxon>
        <taxon>Alveolata</taxon>
        <taxon>Ciliophora</taxon>
        <taxon>Intramacronucleata</taxon>
        <taxon>Oligohymenophorea</taxon>
        <taxon>Hymenostomatida</taxon>
        <taxon>Ophryoglenina</taxon>
        <taxon>Ichthyophthirius</taxon>
    </lineage>
</organism>
<dbReference type="PANTHER" id="PTHR24350">
    <property type="entry name" value="SERINE/THREONINE-PROTEIN KINASE IAL-RELATED"/>
    <property type="match status" value="1"/>
</dbReference>
<feature type="transmembrane region" description="Helical" evidence="6">
    <location>
        <begin position="66"/>
        <end position="87"/>
    </location>
</feature>
<evidence type="ECO:0000313" key="8">
    <source>
        <dbReference type="EMBL" id="EGR32974.1"/>
    </source>
</evidence>
<dbReference type="GeneID" id="14909143"/>
<dbReference type="InterPro" id="IPR000719">
    <property type="entry name" value="Prot_kinase_dom"/>
</dbReference>
<keyword evidence="3" id="KW-0547">Nucleotide-binding</keyword>
<evidence type="ECO:0000256" key="3">
    <source>
        <dbReference type="ARBA" id="ARBA00022741"/>
    </source>
</evidence>
<dbReference type="SUPFAM" id="SSF56112">
    <property type="entry name" value="Protein kinase-like (PK-like)"/>
    <property type="match status" value="1"/>
</dbReference>
<keyword evidence="1" id="KW-0723">Serine/threonine-protein kinase</keyword>
<dbReference type="OrthoDB" id="411245at2759"/>